<feature type="region of interest" description="Disordered" evidence="1">
    <location>
        <begin position="156"/>
        <end position="203"/>
    </location>
</feature>
<evidence type="ECO:0000256" key="1">
    <source>
        <dbReference type="SAM" id="MobiDB-lite"/>
    </source>
</evidence>
<evidence type="ECO:0008006" key="4">
    <source>
        <dbReference type="Google" id="ProtNLM"/>
    </source>
</evidence>
<organism evidence="2 3">
    <name type="scientific">Saccharomyces pastorianus</name>
    <name type="common">Lager yeast</name>
    <name type="synonym">Saccharomyces cerevisiae x Saccharomyces eubayanus</name>
    <dbReference type="NCBI Taxonomy" id="27292"/>
    <lineage>
        <taxon>Eukaryota</taxon>
        <taxon>Fungi</taxon>
        <taxon>Dikarya</taxon>
        <taxon>Ascomycota</taxon>
        <taxon>Saccharomycotina</taxon>
        <taxon>Saccharomycetes</taxon>
        <taxon>Saccharomycetales</taxon>
        <taxon>Saccharomycetaceae</taxon>
        <taxon>Saccharomyces</taxon>
    </lineage>
</organism>
<name>A0A6C1DRK2_SACPS</name>
<feature type="compositionally biased region" description="Polar residues" evidence="1">
    <location>
        <begin position="182"/>
        <end position="194"/>
    </location>
</feature>
<dbReference type="SMR" id="A0A6C1DRK2"/>
<dbReference type="OrthoDB" id="4035738at2759"/>
<feature type="compositionally biased region" description="Basic and acidic residues" evidence="1">
    <location>
        <begin position="63"/>
        <end position="73"/>
    </location>
</feature>
<keyword evidence="3" id="KW-1185">Reference proteome</keyword>
<accession>A0A6C1DRK2</accession>
<evidence type="ECO:0000313" key="2">
    <source>
        <dbReference type="EMBL" id="QID79656.1"/>
    </source>
</evidence>
<proteinExistence type="predicted"/>
<gene>
    <name evidence="2" type="ORF">GRS66_001939</name>
</gene>
<dbReference type="Proteomes" id="UP000501346">
    <property type="component" value="Chromosome ScVII"/>
</dbReference>
<feature type="region of interest" description="Disordered" evidence="1">
    <location>
        <begin position="1"/>
        <end position="88"/>
    </location>
</feature>
<sequence>MPVPSVTVTTDNEYEDISSFSSIDSYKPEPFTGFKDSEAPEQPLLKNDTIVGKGQLEDDSNVDDQHRHSDVHSHHSSSTLKRPTSNSIEKMVTHNALEGNSETVDSLKEDGLNLNKKALPDITAPVTNSAHDAAFPEEYRLETETGLVKLKTLESLKREDSRVSSTKKEHINDHTDMHSTRSKVTTNSQGSSLEPNKLNMAVEKNKKRIEKYQKHKSEKGIKGFFHRIFD</sequence>
<reference evidence="2 3" key="1">
    <citation type="journal article" date="2019" name="BMC Genomics">
        <title>Chromosome level assembly and comparative genome analysis confirm lager-brewing yeasts originated from a single hybridization.</title>
        <authorList>
            <person name="Salazar A.N."/>
            <person name="Gorter de Vries A.R."/>
            <person name="van den Broek M."/>
            <person name="Brouwers N."/>
            <person name="de la Torre Cortes P."/>
            <person name="Kuijpers N.G.A."/>
            <person name="Daran J.G."/>
            <person name="Abeel T."/>
        </authorList>
    </citation>
    <scope>NUCLEOTIDE SEQUENCE [LARGE SCALE GENOMIC DNA]</scope>
    <source>
        <strain evidence="2 3">CBS 1483</strain>
    </source>
</reference>
<feature type="compositionally biased region" description="Polar residues" evidence="1">
    <location>
        <begin position="1"/>
        <end position="11"/>
    </location>
</feature>
<dbReference type="AlphaFoldDB" id="A0A6C1DRK2"/>
<feature type="compositionally biased region" description="Polar residues" evidence="1">
    <location>
        <begin position="79"/>
        <end position="88"/>
    </location>
</feature>
<dbReference type="EMBL" id="CP048988">
    <property type="protein sequence ID" value="QID79656.1"/>
    <property type="molecule type" value="Genomic_DNA"/>
</dbReference>
<feature type="compositionally biased region" description="Basic and acidic residues" evidence="1">
    <location>
        <begin position="156"/>
        <end position="179"/>
    </location>
</feature>
<protein>
    <recommendedName>
        <fullName evidence="4">YGR126Wp-like protein</fullName>
    </recommendedName>
</protein>
<evidence type="ECO:0000313" key="3">
    <source>
        <dbReference type="Proteomes" id="UP000501346"/>
    </source>
</evidence>